<accession>E3NDJ3</accession>
<organism evidence="2">
    <name type="scientific">Caenorhabditis remanei</name>
    <name type="common">Caenorhabditis vulgaris</name>
    <dbReference type="NCBI Taxonomy" id="31234"/>
    <lineage>
        <taxon>Eukaryota</taxon>
        <taxon>Metazoa</taxon>
        <taxon>Ecdysozoa</taxon>
        <taxon>Nematoda</taxon>
        <taxon>Chromadorea</taxon>
        <taxon>Rhabditida</taxon>
        <taxon>Rhabditina</taxon>
        <taxon>Rhabditomorpha</taxon>
        <taxon>Rhabditoidea</taxon>
        <taxon>Rhabditidae</taxon>
        <taxon>Peloderinae</taxon>
        <taxon>Caenorhabditis</taxon>
    </lineage>
</organism>
<evidence type="ECO:0000313" key="1">
    <source>
        <dbReference type="EMBL" id="EFO94027.1"/>
    </source>
</evidence>
<protein>
    <submittedName>
        <fullName evidence="1">Uncharacterized protein</fullName>
    </submittedName>
</protein>
<keyword evidence="2" id="KW-1185">Reference proteome</keyword>
<sequence>MGTNGVDSEKFRKQMTVSKLCGFQKATRILPLTMNQSTEDVEVKDVKMTTSFDEKGIATNYYSVTWIDVAENKKADDALGLKKTVSATKIQEGLKTGKIQCDGPCGQKVNLADVVQFGCDHMICDKCRRSQTSNALFDGSPGCCHSECLEKATHDGLKLRSGRRLDSLASSVSLRSNDGPWEVLAVHVCIVKKFGNHVYRTKLDYEFPSQTRIAELTKVLAPYHETIADGRAYYSMRRPKTCDELYPISLTDTNLRFYHLSEYKPLRSGRMYVMVIGDGVQLY</sequence>
<dbReference type="PANTHER" id="PTHR31430">
    <property type="entry name" value="PROTEIN CBG22332-RELATED"/>
    <property type="match status" value="1"/>
</dbReference>
<dbReference type="OMA" id="SPGCCNS"/>
<dbReference type="Proteomes" id="UP000008281">
    <property type="component" value="Unassembled WGS sequence"/>
</dbReference>
<evidence type="ECO:0000313" key="2">
    <source>
        <dbReference type="Proteomes" id="UP000008281"/>
    </source>
</evidence>
<dbReference type="EMBL" id="DS268610">
    <property type="protein sequence ID" value="EFO94027.1"/>
    <property type="molecule type" value="Genomic_DNA"/>
</dbReference>
<dbReference type="eggNOG" id="ENOG502TGXD">
    <property type="taxonomic scope" value="Eukaryota"/>
</dbReference>
<dbReference type="PANTHER" id="PTHR31430:SF4">
    <property type="entry name" value="RING-TYPE DOMAIN-CONTAINING PROTEIN"/>
    <property type="match status" value="1"/>
</dbReference>
<dbReference type="AlphaFoldDB" id="E3NDJ3"/>
<gene>
    <name evidence="1" type="ORF">CRE_19460</name>
</gene>
<reference evidence="1" key="1">
    <citation type="submission" date="2007-07" db="EMBL/GenBank/DDBJ databases">
        <title>PCAP assembly of the Caenorhabditis remanei genome.</title>
        <authorList>
            <consortium name="The Caenorhabditis remanei Sequencing Consortium"/>
            <person name="Wilson R.K."/>
        </authorList>
    </citation>
    <scope>NUCLEOTIDE SEQUENCE [LARGE SCALE GENOMIC DNA]</scope>
    <source>
        <strain evidence="1">PB4641</strain>
    </source>
</reference>
<dbReference type="FunCoup" id="E3NDJ3">
    <property type="interactions" value="544"/>
</dbReference>
<dbReference type="OrthoDB" id="5841393at2759"/>
<name>E3NDJ3_CAERE</name>
<dbReference type="HOGENOM" id="CLU_095809_0_0_1"/>
<proteinExistence type="predicted"/>